<evidence type="ECO:0000256" key="1">
    <source>
        <dbReference type="SAM" id="Phobius"/>
    </source>
</evidence>
<evidence type="ECO:0000313" key="3">
    <source>
        <dbReference type="EMBL" id="QGR22175.1"/>
    </source>
</evidence>
<reference evidence="3 4" key="2">
    <citation type="submission" date="2019-10" db="EMBL/GenBank/DDBJ databases">
        <title>Genome Sequences from Six Type Strain Members of the Archaeal Family Sulfolobaceae: Acidianus ambivalens, Acidianus infernus, Metallosphaera prunae, Stygiolobus azoricus, Sulfolobus metallicus, and Sulfurisphaera ohwakuensis.</title>
        <authorList>
            <person name="Counts J.A."/>
            <person name="Kelly R.M."/>
        </authorList>
    </citation>
    <scope>NUCLEOTIDE SEQUENCE [LARGE SCALE GENOMIC DNA]</scope>
    <source>
        <strain evidence="3 4">LEI 10</strain>
    </source>
</reference>
<keyword evidence="1" id="KW-0812">Transmembrane</keyword>
<keyword evidence="4" id="KW-1185">Reference proteome</keyword>
<dbReference type="GeneID" id="42779949"/>
<dbReference type="AlphaFoldDB" id="A0A650CWW2"/>
<name>A0A650CWW2_ACIAM</name>
<reference evidence="2 5" key="1">
    <citation type="submission" date="2019-10" db="EMBL/GenBank/DDBJ databases">
        <title>Comparative genomics of sulfur disproportionating microorganisms.</title>
        <authorList>
            <person name="Ward L.M."/>
            <person name="Bertran E."/>
            <person name="Johnston D."/>
        </authorList>
    </citation>
    <scope>NUCLEOTIDE SEQUENCE [LARGE SCALE GENOMIC DNA]</scope>
    <source>
        <strain evidence="2 5">DSM 3772</strain>
    </source>
</reference>
<dbReference type="EMBL" id="CP045482">
    <property type="protein sequence ID" value="QGR22175.1"/>
    <property type="molecule type" value="Genomic_DNA"/>
</dbReference>
<dbReference type="KEGG" id="aamb:D1866_09420"/>
<proteinExistence type="predicted"/>
<sequence>MKGKLIIKYISIILLIVIVIKILSVIPPFNSFISFPAFDKKLTIYVTLNSTPVNGAEVQVLRTILQAVK</sequence>
<organism evidence="3 4">
    <name type="scientific">Acidianus ambivalens</name>
    <name type="common">Desulfurolobus ambivalens</name>
    <dbReference type="NCBI Taxonomy" id="2283"/>
    <lineage>
        <taxon>Archaea</taxon>
        <taxon>Thermoproteota</taxon>
        <taxon>Thermoprotei</taxon>
        <taxon>Sulfolobales</taxon>
        <taxon>Sulfolobaceae</taxon>
        <taxon>Acidianus</taxon>
    </lineage>
</organism>
<keyword evidence="1" id="KW-0472">Membrane</keyword>
<dbReference type="EMBL" id="WHYS01000001">
    <property type="protein sequence ID" value="MQL54350.1"/>
    <property type="molecule type" value="Genomic_DNA"/>
</dbReference>
<protein>
    <submittedName>
        <fullName evidence="3">Uncharacterized protein</fullName>
    </submittedName>
</protein>
<dbReference type="Proteomes" id="UP000474054">
    <property type="component" value="Unassembled WGS sequence"/>
</dbReference>
<accession>A0A650CWW2</accession>
<keyword evidence="1" id="KW-1133">Transmembrane helix</keyword>
<evidence type="ECO:0000313" key="2">
    <source>
        <dbReference type="EMBL" id="MQL54350.1"/>
    </source>
</evidence>
<dbReference type="Proteomes" id="UP000426328">
    <property type="component" value="Chromosome"/>
</dbReference>
<gene>
    <name evidence="3" type="ORF">D1866_09420</name>
    <name evidence="2" type="ORF">GFB69_00860</name>
</gene>
<dbReference type="RefSeq" id="WP_152939346.1">
    <property type="nucleotide sequence ID" value="NZ_CP045482.1"/>
</dbReference>
<evidence type="ECO:0000313" key="5">
    <source>
        <dbReference type="Proteomes" id="UP000474054"/>
    </source>
</evidence>
<evidence type="ECO:0000313" key="4">
    <source>
        <dbReference type="Proteomes" id="UP000426328"/>
    </source>
</evidence>
<feature type="transmembrane region" description="Helical" evidence="1">
    <location>
        <begin position="6"/>
        <end position="26"/>
    </location>
</feature>